<dbReference type="EMBL" id="JAAOIW010000001">
    <property type="protein sequence ID" value="NHN28235.1"/>
    <property type="molecule type" value="Genomic_DNA"/>
</dbReference>
<dbReference type="PRINTS" id="PR00757">
    <property type="entry name" value="AMINEOXDASEF"/>
</dbReference>
<dbReference type="InterPro" id="IPR002937">
    <property type="entry name" value="Amino_oxidase"/>
</dbReference>
<dbReference type="InterPro" id="IPR036188">
    <property type="entry name" value="FAD/NAD-bd_sf"/>
</dbReference>
<sequence length="457" mass="51229">MSECSEIKKTEVIIVGAGFAGITAALKLVEEGIEVIVLEARNRVGGRVFSIENEQGIQVDLGAQWIGPSMKRMHRLIEQEGLTKVKTYHKGKSNFFLADKVRFGHGDLPPLSPLYLADVWQFINKVSRKFRHIDPVAPWNFLNANHVDAENMASFIENNVYTQMGKAYWRIFLQEALCMEPSEVSLLDVLWGWQTNGTMGNTFAAEKEWIKESAYSLIVKLASKLRERVLLQSPVRSIEYNDDTVCIKTDKDCWVAKRVIVAVPPELAGRITYIPPMPPRREKLTQVFKQGAVFKCIISYDCPFWRQQGHSGIGYYEHGPVKATLDSSPPDRDEGVLIALVSGNDAKYFSRITGEQRKKSVLSCLEKAFGIKAQNPLSYIDKDWSADEWSMGGYGAHFKSGMLTAYGPSLYEPIGAIHWAGSETATEYRLFMEGAIQSGERAATEVLHVLDCPGFIC</sequence>
<evidence type="ECO:0000256" key="1">
    <source>
        <dbReference type="ARBA" id="ARBA00001974"/>
    </source>
</evidence>
<dbReference type="SUPFAM" id="SSF54373">
    <property type="entry name" value="FAD-linked reductases, C-terminal domain"/>
    <property type="match status" value="1"/>
</dbReference>
<dbReference type="PANTHER" id="PTHR43563:SF1">
    <property type="entry name" value="AMINE OXIDASE [FLAVIN-CONTAINING] B"/>
    <property type="match status" value="1"/>
</dbReference>
<evidence type="ECO:0000313" key="6">
    <source>
        <dbReference type="Proteomes" id="UP001165962"/>
    </source>
</evidence>
<dbReference type="Gene3D" id="1.10.405.10">
    <property type="entry name" value="Guanine Nucleotide Dissociation Inhibitor, domain 1"/>
    <property type="match status" value="1"/>
</dbReference>
<evidence type="ECO:0000313" key="5">
    <source>
        <dbReference type="EMBL" id="NHN28235.1"/>
    </source>
</evidence>
<dbReference type="SUPFAM" id="SSF51905">
    <property type="entry name" value="FAD/NAD(P)-binding domain"/>
    <property type="match status" value="1"/>
</dbReference>
<comment type="cofactor">
    <cofactor evidence="1">
        <name>FAD</name>
        <dbReference type="ChEBI" id="CHEBI:57692"/>
    </cofactor>
</comment>
<name>A0ABX0IWE1_9BACL</name>
<comment type="similarity">
    <text evidence="2">Belongs to the flavin monoamine oxidase family.</text>
</comment>
<comment type="caution">
    <text evidence="5">The sequence shown here is derived from an EMBL/GenBank/DDBJ whole genome shotgun (WGS) entry which is preliminary data.</text>
</comment>
<dbReference type="InterPro" id="IPR001613">
    <property type="entry name" value="Flavin_amine_oxidase"/>
</dbReference>
<feature type="domain" description="Amine oxidase" evidence="4">
    <location>
        <begin position="19"/>
        <end position="447"/>
    </location>
</feature>
<dbReference type="Proteomes" id="UP001165962">
    <property type="component" value="Unassembled WGS sequence"/>
</dbReference>
<dbReference type="Gene3D" id="3.50.50.60">
    <property type="entry name" value="FAD/NAD(P)-binding domain"/>
    <property type="match status" value="1"/>
</dbReference>
<evidence type="ECO:0000256" key="2">
    <source>
        <dbReference type="ARBA" id="ARBA00005995"/>
    </source>
</evidence>
<dbReference type="InterPro" id="IPR050703">
    <property type="entry name" value="Flavin_MAO"/>
</dbReference>
<keyword evidence="3" id="KW-0560">Oxidoreductase</keyword>
<gene>
    <name evidence="5" type="ORF">G9U52_00160</name>
</gene>
<accession>A0ABX0IWE1</accession>
<keyword evidence="6" id="KW-1185">Reference proteome</keyword>
<evidence type="ECO:0000256" key="3">
    <source>
        <dbReference type="ARBA" id="ARBA00023002"/>
    </source>
</evidence>
<dbReference type="PANTHER" id="PTHR43563">
    <property type="entry name" value="AMINE OXIDASE"/>
    <property type="match status" value="1"/>
</dbReference>
<dbReference type="Gene3D" id="3.90.660.10">
    <property type="match status" value="1"/>
</dbReference>
<reference evidence="5" key="1">
    <citation type="submission" date="2020-03" db="EMBL/GenBank/DDBJ databases">
        <title>Draft sequencing of Paenibacilllus sp. S3N08.</title>
        <authorList>
            <person name="Kim D.-U."/>
        </authorList>
    </citation>
    <scope>NUCLEOTIDE SEQUENCE</scope>
    <source>
        <strain evidence="5">S3N08</strain>
    </source>
</reference>
<protein>
    <submittedName>
        <fullName evidence="5">NAD(P)-binding protein</fullName>
    </submittedName>
</protein>
<proteinExistence type="inferred from homology"/>
<dbReference type="Pfam" id="PF01593">
    <property type="entry name" value="Amino_oxidase"/>
    <property type="match status" value="1"/>
</dbReference>
<evidence type="ECO:0000259" key="4">
    <source>
        <dbReference type="Pfam" id="PF01593"/>
    </source>
</evidence>
<organism evidence="5 6">
    <name type="scientific">Paenibacillus agricola</name>
    <dbReference type="NCBI Taxonomy" id="2716264"/>
    <lineage>
        <taxon>Bacteria</taxon>
        <taxon>Bacillati</taxon>
        <taxon>Bacillota</taxon>
        <taxon>Bacilli</taxon>
        <taxon>Bacillales</taxon>
        <taxon>Paenibacillaceae</taxon>
        <taxon>Paenibacillus</taxon>
    </lineage>
</organism>
<dbReference type="RefSeq" id="WP_166144395.1">
    <property type="nucleotide sequence ID" value="NZ_JAAOIW010000001.1"/>
</dbReference>